<comment type="caution">
    <text evidence="1">The sequence shown here is derived from an EMBL/GenBank/DDBJ whole genome shotgun (WGS) entry which is preliminary data.</text>
</comment>
<reference evidence="1 2" key="2">
    <citation type="journal article" date="2017" name="Front. Plant Sci.">
        <title>Gene Classification and Mining of Molecular Markers Useful in Red Clover (Trifolium pratense) Breeding.</title>
        <authorList>
            <person name="Istvanek J."/>
            <person name="Dluhosova J."/>
            <person name="Dluhos P."/>
            <person name="Patkova L."/>
            <person name="Nedelnik J."/>
            <person name="Repkova J."/>
        </authorList>
    </citation>
    <scope>NUCLEOTIDE SEQUENCE [LARGE SCALE GENOMIC DNA]</scope>
    <source>
        <strain evidence="2">cv. Tatra</strain>
        <tissue evidence="1">Young leaves</tissue>
    </source>
</reference>
<accession>A0A2K3NRZ6</accession>
<evidence type="ECO:0000313" key="2">
    <source>
        <dbReference type="Proteomes" id="UP000236291"/>
    </source>
</evidence>
<reference evidence="1 2" key="1">
    <citation type="journal article" date="2014" name="Am. J. Bot.">
        <title>Genome assembly and annotation for red clover (Trifolium pratense; Fabaceae).</title>
        <authorList>
            <person name="Istvanek J."/>
            <person name="Jaros M."/>
            <person name="Krenek A."/>
            <person name="Repkova J."/>
        </authorList>
    </citation>
    <scope>NUCLEOTIDE SEQUENCE [LARGE SCALE GENOMIC DNA]</scope>
    <source>
        <strain evidence="2">cv. Tatra</strain>
        <tissue evidence="1">Young leaves</tissue>
    </source>
</reference>
<proteinExistence type="predicted"/>
<organism evidence="1 2">
    <name type="scientific">Trifolium pratense</name>
    <name type="common">Red clover</name>
    <dbReference type="NCBI Taxonomy" id="57577"/>
    <lineage>
        <taxon>Eukaryota</taxon>
        <taxon>Viridiplantae</taxon>
        <taxon>Streptophyta</taxon>
        <taxon>Embryophyta</taxon>
        <taxon>Tracheophyta</taxon>
        <taxon>Spermatophyta</taxon>
        <taxon>Magnoliopsida</taxon>
        <taxon>eudicotyledons</taxon>
        <taxon>Gunneridae</taxon>
        <taxon>Pentapetalae</taxon>
        <taxon>rosids</taxon>
        <taxon>fabids</taxon>
        <taxon>Fabales</taxon>
        <taxon>Fabaceae</taxon>
        <taxon>Papilionoideae</taxon>
        <taxon>50 kb inversion clade</taxon>
        <taxon>NPAAA clade</taxon>
        <taxon>Hologalegina</taxon>
        <taxon>IRL clade</taxon>
        <taxon>Trifolieae</taxon>
        <taxon>Trifolium</taxon>
    </lineage>
</organism>
<dbReference type="AlphaFoldDB" id="A0A2K3NRZ6"/>
<protein>
    <submittedName>
        <fullName evidence="1">Uncharacterized protein</fullName>
    </submittedName>
</protein>
<dbReference type="EMBL" id="ASHM01000985">
    <property type="protein sequence ID" value="PNY05802.1"/>
    <property type="molecule type" value="Genomic_DNA"/>
</dbReference>
<dbReference type="Proteomes" id="UP000236291">
    <property type="component" value="Unassembled WGS sequence"/>
</dbReference>
<name>A0A2K3NRZ6_TRIPR</name>
<gene>
    <name evidence="1" type="ORF">L195_g002260</name>
</gene>
<evidence type="ECO:0000313" key="1">
    <source>
        <dbReference type="EMBL" id="PNY05802.1"/>
    </source>
</evidence>
<sequence length="81" mass="8972">MSLTTFVASTSLTTLLKFNGEIHPIAVCTIGRGDVEIILHSACKVLSEWHEDDSLAMFTVNFSNAFDMVDRLAPTTRGDRR</sequence>